<organism evidence="1 2">
    <name type="scientific">Trichonephila clavata</name>
    <name type="common">Joro spider</name>
    <name type="synonym">Nephila clavata</name>
    <dbReference type="NCBI Taxonomy" id="2740835"/>
    <lineage>
        <taxon>Eukaryota</taxon>
        <taxon>Metazoa</taxon>
        <taxon>Ecdysozoa</taxon>
        <taxon>Arthropoda</taxon>
        <taxon>Chelicerata</taxon>
        <taxon>Arachnida</taxon>
        <taxon>Araneae</taxon>
        <taxon>Araneomorphae</taxon>
        <taxon>Entelegynae</taxon>
        <taxon>Araneoidea</taxon>
        <taxon>Nephilidae</taxon>
        <taxon>Trichonephila</taxon>
    </lineage>
</organism>
<dbReference type="Proteomes" id="UP000887116">
    <property type="component" value="Unassembled WGS sequence"/>
</dbReference>
<protein>
    <submittedName>
        <fullName evidence="1">Uncharacterized protein</fullName>
    </submittedName>
</protein>
<accession>A0A8X6L0R3</accession>
<evidence type="ECO:0000313" key="1">
    <source>
        <dbReference type="EMBL" id="GFQ92299.1"/>
    </source>
</evidence>
<reference evidence="1" key="1">
    <citation type="submission" date="2020-07" db="EMBL/GenBank/DDBJ databases">
        <title>Multicomponent nature underlies the extraordinary mechanical properties of spider dragline silk.</title>
        <authorList>
            <person name="Kono N."/>
            <person name="Nakamura H."/>
            <person name="Mori M."/>
            <person name="Yoshida Y."/>
            <person name="Ohtoshi R."/>
            <person name="Malay A.D."/>
            <person name="Moran D.A.P."/>
            <person name="Tomita M."/>
            <person name="Numata K."/>
            <person name="Arakawa K."/>
        </authorList>
    </citation>
    <scope>NUCLEOTIDE SEQUENCE</scope>
</reference>
<proteinExistence type="predicted"/>
<dbReference type="EMBL" id="BMAO01004090">
    <property type="protein sequence ID" value="GFQ92299.1"/>
    <property type="molecule type" value="Genomic_DNA"/>
</dbReference>
<sequence length="105" mass="11945">MKLEQSHSSKRTTIRFYPLTHESLKTINRVCETLMCKREKCNSLDQGHVFEGVCFGHRSGNIEMFVATFGSVVKSMVISLRSLRHRRDLGRRDGVHHDTGLGSTP</sequence>
<gene>
    <name evidence="1" type="ORF">TNCT_349251</name>
</gene>
<name>A0A8X6L0R3_TRICU</name>
<comment type="caution">
    <text evidence="1">The sequence shown here is derived from an EMBL/GenBank/DDBJ whole genome shotgun (WGS) entry which is preliminary data.</text>
</comment>
<dbReference type="AlphaFoldDB" id="A0A8X6L0R3"/>
<evidence type="ECO:0000313" key="2">
    <source>
        <dbReference type="Proteomes" id="UP000887116"/>
    </source>
</evidence>
<dbReference type="OrthoDB" id="10505145at2759"/>
<keyword evidence="2" id="KW-1185">Reference proteome</keyword>